<name>A0AAV7R876_PLEWA</name>
<dbReference type="EMBL" id="JANPWB010000009">
    <property type="protein sequence ID" value="KAJ1148320.1"/>
    <property type="molecule type" value="Genomic_DNA"/>
</dbReference>
<dbReference type="GO" id="GO:0016020">
    <property type="term" value="C:membrane"/>
    <property type="evidence" value="ECO:0007669"/>
    <property type="project" value="UniProtKB-SubCell"/>
</dbReference>
<evidence type="ECO:0000256" key="8">
    <source>
        <dbReference type="SAM" id="Phobius"/>
    </source>
</evidence>
<evidence type="ECO:0000256" key="6">
    <source>
        <dbReference type="ARBA" id="ARBA00023136"/>
    </source>
</evidence>
<dbReference type="InterPro" id="IPR028194">
    <property type="entry name" value="CC167"/>
</dbReference>
<organism evidence="9 10">
    <name type="scientific">Pleurodeles waltl</name>
    <name type="common">Iberian ribbed newt</name>
    <dbReference type="NCBI Taxonomy" id="8319"/>
    <lineage>
        <taxon>Eukaryota</taxon>
        <taxon>Metazoa</taxon>
        <taxon>Chordata</taxon>
        <taxon>Craniata</taxon>
        <taxon>Vertebrata</taxon>
        <taxon>Euteleostomi</taxon>
        <taxon>Amphibia</taxon>
        <taxon>Batrachia</taxon>
        <taxon>Caudata</taxon>
        <taxon>Salamandroidea</taxon>
        <taxon>Salamandridae</taxon>
        <taxon>Pleurodelinae</taxon>
        <taxon>Pleurodeles</taxon>
    </lineage>
</organism>
<keyword evidence="3 8" id="KW-0812">Transmembrane</keyword>
<evidence type="ECO:0000256" key="7">
    <source>
        <dbReference type="SAM" id="Coils"/>
    </source>
</evidence>
<sequence length="195" mass="21887">MARDRKGQQSVAREIDSLEEKLTACKQNLENVDMKLRKDELSEEGRKNLEKEKNSLESRVSNYEKELKALRHENRKNMMLSVAILLLLAVVYSWWTMCTPVIVHSMLKSKYESEGEKQPADRAIVAYGHIPKKVVPWCALPPVTPSSRSQGHSVTPDACNDAHVLVVQLAFPQGACSELLQQLLASASLEKAMVC</sequence>
<comment type="caution">
    <text evidence="9">The sequence shown here is derived from an EMBL/GenBank/DDBJ whole genome shotgun (WGS) entry which is preliminary data.</text>
</comment>
<reference evidence="9" key="1">
    <citation type="journal article" date="2022" name="bioRxiv">
        <title>Sequencing and chromosome-scale assembly of the giantPleurodeles waltlgenome.</title>
        <authorList>
            <person name="Brown T."/>
            <person name="Elewa A."/>
            <person name="Iarovenko S."/>
            <person name="Subramanian E."/>
            <person name="Araus A.J."/>
            <person name="Petzold A."/>
            <person name="Susuki M."/>
            <person name="Suzuki K.-i.T."/>
            <person name="Hayashi T."/>
            <person name="Toyoda A."/>
            <person name="Oliveira C."/>
            <person name="Osipova E."/>
            <person name="Leigh N.D."/>
            <person name="Simon A."/>
            <person name="Yun M.H."/>
        </authorList>
    </citation>
    <scope>NUCLEOTIDE SEQUENCE</scope>
    <source>
        <strain evidence="9">20211129_DDA</strain>
        <tissue evidence="9">Liver</tissue>
    </source>
</reference>
<dbReference type="Pfam" id="PF15188">
    <property type="entry name" value="CCDC-167"/>
    <property type="match status" value="1"/>
</dbReference>
<dbReference type="PANTHER" id="PTHR31759:SF1">
    <property type="entry name" value="COILED-COIL DOMAIN-CONTAINING PROTEIN 167"/>
    <property type="match status" value="1"/>
</dbReference>
<evidence type="ECO:0000256" key="3">
    <source>
        <dbReference type="ARBA" id="ARBA00022692"/>
    </source>
</evidence>
<evidence type="ECO:0000256" key="1">
    <source>
        <dbReference type="ARBA" id="ARBA00004167"/>
    </source>
</evidence>
<dbReference type="PANTHER" id="PTHR31759">
    <property type="entry name" value="COILED-COIL DOMAIN-CONTAINING PROTEIN 167"/>
    <property type="match status" value="1"/>
</dbReference>
<keyword evidence="5 7" id="KW-0175">Coiled coil</keyword>
<accession>A0AAV7R876</accession>
<dbReference type="AlphaFoldDB" id="A0AAV7R876"/>
<proteinExistence type="predicted"/>
<dbReference type="Proteomes" id="UP001066276">
    <property type="component" value="Chromosome 5"/>
</dbReference>
<feature type="transmembrane region" description="Helical" evidence="8">
    <location>
        <begin position="78"/>
        <end position="95"/>
    </location>
</feature>
<evidence type="ECO:0000256" key="2">
    <source>
        <dbReference type="ARBA" id="ARBA00022350"/>
    </source>
</evidence>
<keyword evidence="10" id="KW-1185">Reference proteome</keyword>
<feature type="coiled-coil region" evidence="7">
    <location>
        <begin position="8"/>
        <end position="73"/>
    </location>
</feature>
<protein>
    <recommendedName>
        <fullName evidence="2">Coiled-coil domain-containing protein 167</fullName>
    </recommendedName>
</protein>
<evidence type="ECO:0000256" key="4">
    <source>
        <dbReference type="ARBA" id="ARBA00022989"/>
    </source>
</evidence>
<evidence type="ECO:0000313" key="10">
    <source>
        <dbReference type="Proteomes" id="UP001066276"/>
    </source>
</evidence>
<comment type="subcellular location">
    <subcellularLocation>
        <location evidence="1">Membrane</location>
        <topology evidence="1">Single-pass membrane protein</topology>
    </subcellularLocation>
</comment>
<gene>
    <name evidence="9" type="ORF">NDU88_001157</name>
</gene>
<evidence type="ECO:0000256" key="5">
    <source>
        <dbReference type="ARBA" id="ARBA00023054"/>
    </source>
</evidence>
<keyword evidence="6 8" id="KW-0472">Membrane</keyword>
<evidence type="ECO:0000313" key="9">
    <source>
        <dbReference type="EMBL" id="KAJ1148320.1"/>
    </source>
</evidence>
<keyword evidence="4 8" id="KW-1133">Transmembrane helix</keyword>